<dbReference type="Proteomes" id="UP000807342">
    <property type="component" value="Unassembled WGS sequence"/>
</dbReference>
<feature type="transmembrane region" description="Helical" evidence="1">
    <location>
        <begin position="159"/>
        <end position="183"/>
    </location>
</feature>
<proteinExistence type="predicted"/>
<feature type="transmembrane region" description="Helical" evidence="1">
    <location>
        <begin position="6"/>
        <end position="27"/>
    </location>
</feature>
<feature type="transmembrane region" description="Helical" evidence="1">
    <location>
        <begin position="189"/>
        <end position="215"/>
    </location>
</feature>
<evidence type="ECO:0000313" key="3">
    <source>
        <dbReference type="Proteomes" id="UP000807342"/>
    </source>
</evidence>
<organism evidence="2 3">
    <name type="scientific">Macrolepiota fuliginosa MF-IS2</name>
    <dbReference type="NCBI Taxonomy" id="1400762"/>
    <lineage>
        <taxon>Eukaryota</taxon>
        <taxon>Fungi</taxon>
        <taxon>Dikarya</taxon>
        <taxon>Basidiomycota</taxon>
        <taxon>Agaricomycotina</taxon>
        <taxon>Agaricomycetes</taxon>
        <taxon>Agaricomycetidae</taxon>
        <taxon>Agaricales</taxon>
        <taxon>Agaricineae</taxon>
        <taxon>Agaricaceae</taxon>
        <taxon>Macrolepiota</taxon>
    </lineage>
</organism>
<evidence type="ECO:0000256" key="1">
    <source>
        <dbReference type="SAM" id="Phobius"/>
    </source>
</evidence>
<sequence length="268" mass="29963">MVKLDALTQLRLTCGLCNGIAILTTIFRVSIRFRKSQLWVDDLIAVFVDPSWHDFLPYSLLFESHGISGQITTFSSLRLYFCLPGSFSPPRYIGSARLSPHGKMPKPRNVINLVAVFPSANLSTLMTFPGRVADIISDGTLLFVPIRLFMIIQEKELRYRLIVIFGTCIITTIVSFVHTAFLFEVKETPIIITAVVENAISLVVCNVPIMVATIVKLRKQNTSPISESGDILCFAQGNTTNQQQHQTLYPPYPLRAESQNMNNLRADA</sequence>
<gene>
    <name evidence="2" type="ORF">P691DRAFT_784169</name>
</gene>
<name>A0A9P6C052_9AGAR</name>
<keyword evidence="1" id="KW-0812">Transmembrane</keyword>
<keyword evidence="1" id="KW-0472">Membrane</keyword>
<comment type="caution">
    <text evidence="2">The sequence shown here is derived from an EMBL/GenBank/DDBJ whole genome shotgun (WGS) entry which is preliminary data.</text>
</comment>
<evidence type="ECO:0000313" key="2">
    <source>
        <dbReference type="EMBL" id="KAF9446197.1"/>
    </source>
</evidence>
<accession>A0A9P6C052</accession>
<keyword evidence="3" id="KW-1185">Reference proteome</keyword>
<dbReference type="EMBL" id="MU151258">
    <property type="protein sequence ID" value="KAF9446197.1"/>
    <property type="molecule type" value="Genomic_DNA"/>
</dbReference>
<keyword evidence="1" id="KW-1133">Transmembrane helix</keyword>
<evidence type="ECO:0008006" key="4">
    <source>
        <dbReference type="Google" id="ProtNLM"/>
    </source>
</evidence>
<dbReference type="AlphaFoldDB" id="A0A9P6C052"/>
<dbReference type="OrthoDB" id="444631at2759"/>
<protein>
    <recommendedName>
        <fullName evidence="4">Integral membrane protein</fullName>
    </recommendedName>
</protein>
<reference evidence="2" key="1">
    <citation type="submission" date="2020-11" db="EMBL/GenBank/DDBJ databases">
        <authorList>
            <consortium name="DOE Joint Genome Institute"/>
            <person name="Ahrendt S."/>
            <person name="Riley R."/>
            <person name="Andreopoulos W."/>
            <person name="Labutti K."/>
            <person name="Pangilinan J."/>
            <person name="Ruiz-Duenas F.J."/>
            <person name="Barrasa J.M."/>
            <person name="Sanchez-Garcia M."/>
            <person name="Camarero S."/>
            <person name="Miyauchi S."/>
            <person name="Serrano A."/>
            <person name="Linde D."/>
            <person name="Babiker R."/>
            <person name="Drula E."/>
            <person name="Ayuso-Fernandez I."/>
            <person name="Pacheco R."/>
            <person name="Padilla G."/>
            <person name="Ferreira P."/>
            <person name="Barriuso J."/>
            <person name="Kellner H."/>
            <person name="Castanera R."/>
            <person name="Alfaro M."/>
            <person name="Ramirez L."/>
            <person name="Pisabarro A.G."/>
            <person name="Kuo A."/>
            <person name="Tritt A."/>
            <person name="Lipzen A."/>
            <person name="He G."/>
            <person name="Yan M."/>
            <person name="Ng V."/>
            <person name="Cullen D."/>
            <person name="Martin F."/>
            <person name="Rosso M.-N."/>
            <person name="Henrissat B."/>
            <person name="Hibbett D."/>
            <person name="Martinez A.T."/>
            <person name="Grigoriev I.V."/>
        </authorList>
    </citation>
    <scope>NUCLEOTIDE SEQUENCE</scope>
    <source>
        <strain evidence="2">MF-IS2</strain>
    </source>
</reference>